<dbReference type="RefSeq" id="XP_025374074.1">
    <property type="nucleotide sequence ID" value="XM_025522947.1"/>
</dbReference>
<keyword evidence="2" id="KW-0812">Transmembrane</keyword>
<feature type="compositionally biased region" description="Low complexity" evidence="1">
    <location>
        <begin position="13"/>
        <end position="24"/>
    </location>
</feature>
<evidence type="ECO:0000313" key="3">
    <source>
        <dbReference type="EMBL" id="PWN86876.1"/>
    </source>
</evidence>
<evidence type="ECO:0000313" key="4">
    <source>
        <dbReference type="Proteomes" id="UP000245768"/>
    </source>
</evidence>
<name>A0A316YBC5_9BASI</name>
<feature type="transmembrane region" description="Helical" evidence="2">
    <location>
        <begin position="27"/>
        <end position="52"/>
    </location>
</feature>
<proteinExistence type="predicted"/>
<sequence length="769" mass="86260">MSHRRPARQVFDPASVPRPRSSSSRIAPARCCCLSFILVCTVIFLYGLAFVAKTFVEVARNLASPHQDITAESTESHKVKPLVNSSSSFDVLATVWLDVTEHLAAGLLLPPETAVVTYEAPPGNRRSEAILFSGPIIENVTMSERAHGNAKVKIPIEPLYSQNLGPSTLRATFKIRPYGIESLGRLNSSLVIYPPGLPIGPRSPTSPLLHETRLINGTWTPRTISEALEHSSVNANLLTLLPSKWRLEDVTPNKREAGVKVLKDAHFDKSEANVAFTENKKVNGSSRHLYVDEEQRLMIPHLLARSRLVLVKEERSLQAAEYMKRRKEAADQLSATCKPSSRVDSHETVAEHSGLCSRPYHSSLFENFISTMTEEEGHLNLFYAPFLIQQQRALASRHYRTLPLSRPLPGSASKVTTTVERKECLIPLVEIDDSGDFVLFDWHVSFSSHNHMRASLPDDIHWIRQLSPGINVTMAGLPESPRVNASVEDDIQWQVRAYRFGDREHQNSRPTLVLLSAVLETLVSILARALTSFYWYTRATTCGLSSRGQWMLLCSFCLQLYLQAPTPWDLSLAGLVTTFLFLVFSIRLPLQLWVLLRLEYDKSRKLLRIQRRPAGTRERATNRLDGQFGWIIPVSLLLFLTSTMILVKPHTLAVKSAQGCSPTVKKDRRVFASHLSFILYVSGDILQMWHNHRSGLFAGNFKLTEVIGLASLVLAMSVHHVEFIGGWQPRRDAVSLTQVGSYLLASLSLYQALTYPGVRQDVDDEDRDL</sequence>
<gene>
    <name evidence="3" type="ORF">FA10DRAFT_269964</name>
</gene>
<evidence type="ECO:0000256" key="2">
    <source>
        <dbReference type="SAM" id="Phobius"/>
    </source>
</evidence>
<feature type="transmembrane region" description="Helical" evidence="2">
    <location>
        <begin position="628"/>
        <end position="647"/>
    </location>
</feature>
<feature type="region of interest" description="Disordered" evidence="1">
    <location>
        <begin position="1"/>
        <end position="24"/>
    </location>
</feature>
<keyword evidence="2" id="KW-1133">Transmembrane helix</keyword>
<feature type="transmembrane region" description="Helical" evidence="2">
    <location>
        <begin position="570"/>
        <end position="596"/>
    </location>
</feature>
<accession>A0A316YBC5</accession>
<keyword evidence="4" id="KW-1185">Reference proteome</keyword>
<evidence type="ECO:0000256" key="1">
    <source>
        <dbReference type="SAM" id="MobiDB-lite"/>
    </source>
</evidence>
<dbReference type="EMBL" id="KZ819642">
    <property type="protein sequence ID" value="PWN86876.1"/>
    <property type="molecule type" value="Genomic_DNA"/>
</dbReference>
<protein>
    <submittedName>
        <fullName evidence="3">Uncharacterized protein</fullName>
    </submittedName>
</protein>
<dbReference type="AlphaFoldDB" id="A0A316YBC5"/>
<reference evidence="3 4" key="1">
    <citation type="journal article" date="2018" name="Mol. Biol. Evol.">
        <title>Broad Genomic Sampling Reveals a Smut Pathogenic Ancestry of the Fungal Clade Ustilaginomycotina.</title>
        <authorList>
            <person name="Kijpornyongpan T."/>
            <person name="Mondo S.J."/>
            <person name="Barry K."/>
            <person name="Sandor L."/>
            <person name="Lee J."/>
            <person name="Lipzen A."/>
            <person name="Pangilinan J."/>
            <person name="LaButti K."/>
            <person name="Hainaut M."/>
            <person name="Henrissat B."/>
            <person name="Grigoriev I.V."/>
            <person name="Spatafora J.W."/>
            <person name="Aime M.C."/>
        </authorList>
    </citation>
    <scope>NUCLEOTIDE SEQUENCE [LARGE SCALE GENOMIC DNA]</scope>
    <source>
        <strain evidence="3 4">MCA 4198</strain>
    </source>
</reference>
<dbReference type="GeneID" id="37044863"/>
<dbReference type="InParanoid" id="A0A316YBC5"/>
<organism evidence="3 4">
    <name type="scientific">Acaromyces ingoldii</name>
    <dbReference type="NCBI Taxonomy" id="215250"/>
    <lineage>
        <taxon>Eukaryota</taxon>
        <taxon>Fungi</taxon>
        <taxon>Dikarya</taxon>
        <taxon>Basidiomycota</taxon>
        <taxon>Ustilaginomycotina</taxon>
        <taxon>Exobasidiomycetes</taxon>
        <taxon>Exobasidiales</taxon>
        <taxon>Cryptobasidiaceae</taxon>
        <taxon>Acaromyces</taxon>
    </lineage>
</organism>
<dbReference type="Proteomes" id="UP000245768">
    <property type="component" value="Unassembled WGS sequence"/>
</dbReference>
<keyword evidence="2" id="KW-0472">Membrane</keyword>
<dbReference type="OrthoDB" id="2548253at2759"/>